<sequence length="92" mass="9659">MSPLPQHGAGAAGTQAQTSLHRTLWLLEQAAARCADDGISLRTVYEDVGRELTTALGQCSTRATGAHAIDTAAARAELLALAHAAVLRGYYR</sequence>
<proteinExistence type="predicted"/>
<evidence type="ECO:0000313" key="2">
    <source>
        <dbReference type="Proteomes" id="UP001601444"/>
    </source>
</evidence>
<evidence type="ECO:0008006" key="3">
    <source>
        <dbReference type="Google" id="ProtNLM"/>
    </source>
</evidence>
<reference evidence="1 2" key="1">
    <citation type="submission" date="2024-10" db="EMBL/GenBank/DDBJ databases">
        <title>The Natural Products Discovery Center: Release of the First 8490 Sequenced Strains for Exploring Actinobacteria Biosynthetic Diversity.</title>
        <authorList>
            <person name="Kalkreuter E."/>
            <person name="Kautsar S.A."/>
            <person name="Yang D."/>
            <person name="Bader C.D."/>
            <person name="Teijaro C.N."/>
            <person name="Fluegel L."/>
            <person name="Davis C.M."/>
            <person name="Simpson J.R."/>
            <person name="Lauterbach L."/>
            <person name="Steele A.D."/>
            <person name="Gui C."/>
            <person name="Meng S."/>
            <person name="Li G."/>
            <person name="Viehrig K."/>
            <person name="Ye F."/>
            <person name="Su P."/>
            <person name="Kiefer A.F."/>
            <person name="Nichols A."/>
            <person name="Cepeda A.J."/>
            <person name="Yan W."/>
            <person name="Fan B."/>
            <person name="Jiang Y."/>
            <person name="Adhikari A."/>
            <person name="Zheng C.-J."/>
            <person name="Schuster L."/>
            <person name="Cowan T.M."/>
            <person name="Smanski M.J."/>
            <person name="Chevrette M.G."/>
            <person name="De Carvalho L.P.S."/>
            <person name="Shen B."/>
        </authorList>
    </citation>
    <scope>NUCLEOTIDE SEQUENCE [LARGE SCALE GENOMIC DNA]</scope>
    <source>
        <strain evidence="1 2">NPDC004045</strain>
    </source>
</reference>
<comment type="caution">
    <text evidence="1">The sequence shown here is derived from an EMBL/GenBank/DDBJ whole genome shotgun (WGS) entry which is preliminary data.</text>
</comment>
<gene>
    <name evidence="1" type="ORF">ACFYTF_30120</name>
</gene>
<protein>
    <recommendedName>
        <fullName evidence="3">TetR family transcriptional regulator</fullName>
    </recommendedName>
</protein>
<evidence type="ECO:0000313" key="1">
    <source>
        <dbReference type="EMBL" id="MFF0547101.1"/>
    </source>
</evidence>
<dbReference type="RefSeq" id="WP_387703252.1">
    <property type="nucleotide sequence ID" value="NZ_JBIAMX010000032.1"/>
</dbReference>
<dbReference type="Proteomes" id="UP001601444">
    <property type="component" value="Unassembled WGS sequence"/>
</dbReference>
<keyword evidence="2" id="KW-1185">Reference proteome</keyword>
<accession>A0ABW6PXE1</accession>
<dbReference type="EMBL" id="JBIAMX010000032">
    <property type="protein sequence ID" value="MFF0547101.1"/>
    <property type="molecule type" value="Genomic_DNA"/>
</dbReference>
<name>A0ABW6PXE1_9NOCA</name>
<organism evidence="1 2">
    <name type="scientific">Nocardia thailandica</name>
    <dbReference type="NCBI Taxonomy" id="257275"/>
    <lineage>
        <taxon>Bacteria</taxon>
        <taxon>Bacillati</taxon>
        <taxon>Actinomycetota</taxon>
        <taxon>Actinomycetes</taxon>
        <taxon>Mycobacteriales</taxon>
        <taxon>Nocardiaceae</taxon>
        <taxon>Nocardia</taxon>
    </lineage>
</organism>